<evidence type="ECO:0000313" key="3">
    <source>
        <dbReference type="Proteomes" id="UP000815698"/>
    </source>
</evidence>
<feature type="transmembrane region" description="Helical" evidence="1">
    <location>
        <begin position="48"/>
        <end position="74"/>
    </location>
</feature>
<evidence type="ECO:0008006" key="4">
    <source>
        <dbReference type="Google" id="ProtNLM"/>
    </source>
</evidence>
<reference evidence="2 3" key="1">
    <citation type="journal article" date="2016" name="Int. J. Syst. Evol. Microbiol.">
        <title>Dermabacter jinjuensis sp. nov., a novel species of the genus Dermabacter isolated from a clinical specimen.</title>
        <authorList>
            <person name="Park Y.K."/>
            <person name="Lee K.M."/>
            <person name="Lee W.K."/>
            <person name="Cho M.J."/>
            <person name="Lee H.S."/>
            <person name="Cho Y.G."/>
            <person name="Lee Y.C."/>
            <person name="Lee W.K."/>
            <person name="Seong W.K."/>
            <person name="Hwang K.J."/>
        </authorList>
    </citation>
    <scope>NUCLEOTIDE SEQUENCE [LARGE SCALE GENOMIC DNA]</scope>
    <source>
        <strain evidence="2 3">32T</strain>
    </source>
</reference>
<feature type="transmembrane region" description="Helical" evidence="1">
    <location>
        <begin position="148"/>
        <end position="173"/>
    </location>
</feature>
<protein>
    <recommendedName>
        <fullName evidence="4">ABC transporter permease</fullName>
    </recommendedName>
</protein>
<keyword evidence="1" id="KW-0472">Membrane</keyword>
<keyword evidence="1" id="KW-0812">Transmembrane</keyword>
<sequence>MRLPGFGTIVRLDMSRVLPMTGMATLVGIAVALAFCGLGFLVAPLKPFAFVGVWMAAGLLVAATGLVLAGYFYVSMVGREAPVTRTWPVGGLALLAGKLVSGVLALFLSVVGTLVMVTLTFACLAPEGGLALGDLMTGVGQLFREHPVVLTCGLLWIVLGVVSFLAYVYFAVLAGSKGFLGRLGVAGPVIVAVFMWAVVSQLVGVVSILIPLSFNVDSWSIETVSILGSIINAVNTDAEVPLLPIALPVLQSLVTLALLFWCAWDCSKVRDIQ</sequence>
<evidence type="ECO:0000256" key="1">
    <source>
        <dbReference type="SAM" id="Phobius"/>
    </source>
</evidence>
<evidence type="ECO:0000313" key="2">
    <source>
        <dbReference type="EMBL" id="ATH96894.1"/>
    </source>
</evidence>
<feature type="transmembrane region" description="Helical" evidence="1">
    <location>
        <begin position="95"/>
        <end position="128"/>
    </location>
</feature>
<keyword evidence="3" id="KW-1185">Reference proteome</keyword>
<dbReference type="Proteomes" id="UP000815698">
    <property type="component" value="Chromosome"/>
</dbReference>
<feature type="transmembrane region" description="Helical" evidence="1">
    <location>
        <begin position="245"/>
        <end position="264"/>
    </location>
</feature>
<feature type="transmembrane region" description="Helical" evidence="1">
    <location>
        <begin position="185"/>
        <end position="210"/>
    </location>
</feature>
<feature type="transmembrane region" description="Helical" evidence="1">
    <location>
        <begin position="21"/>
        <end position="42"/>
    </location>
</feature>
<keyword evidence="1" id="KW-1133">Transmembrane helix</keyword>
<proteinExistence type="predicted"/>
<dbReference type="EMBL" id="CP023482">
    <property type="protein sequence ID" value="ATH96894.1"/>
    <property type="molecule type" value="Genomic_DNA"/>
</dbReference>
<gene>
    <name evidence="2" type="ORF">COP05_07205</name>
</gene>
<organism evidence="2 3">
    <name type="scientific">Dermabacter jinjuensis</name>
    <dbReference type="NCBI Taxonomy" id="1667168"/>
    <lineage>
        <taxon>Bacteria</taxon>
        <taxon>Bacillati</taxon>
        <taxon>Actinomycetota</taxon>
        <taxon>Actinomycetes</taxon>
        <taxon>Micrococcales</taxon>
        <taxon>Dermabacteraceae</taxon>
        <taxon>Dermabacter</taxon>
    </lineage>
</organism>
<accession>A0ABN5DS57</accession>
<name>A0ABN5DS57_9MICO</name>